<dbReference type="PANTHER" id="PTHR30627">
    <property type="entry name" value="PEPTIDOGLYCAN D,D-TRANSPEPTIDASE"/>
    <property type="match status" value="1"/>
</dbReference>
<feature type="non-terminal residue" evidence="2">
    <location>
        <position position="1"/>
    </location>
</feature>
<dbReference type="GO" id="GO:0005886">
    <property type="term" value="C:plasma membrane"/>
    <property type="evidence" value="ECO:0007669"/>
    <property type="project" value="TreeGrafter"/>
</dbReference>
<name>A0A383ED17_9ZZZZ</name>
<sequence length="231" mass="25380">NLKKALVESSDVFFYDLAVKLSIDKISNFLRSFGFGKKVGVDIYGESQGLLPDRQWKLGSIGESWFVGDTVNLGIGQGYIAITPLQLAVSVSSIATRGQAFRPRIVEKINGEPTSPELLFEVKLSDFSHWNKLEKSLVSVIEDWNGTAHNVYEEGQIRIAGKTGTAQIISLSEEDLSVKEEYEDVRIDELNRDHALFISFGPVPDPKLTVVVIVENGESGSLVAAPIAKKI</sequence>
<dbReference type="GO" id="GO:0008658">
    <property type="term" value="F:penicillin binding"/>
    <property type="evidence" value="ECO:0007669"/>
    <property type="project" value="InterPro"/>
</dbReference>
<dbReference type="InterPro" id="IPR050515">
    <property type="entry name" value="Beta-lactam/transpept"/>
</dbReference>
<evidence type="ECO:0000259" key="1">
    <source>
        <dbReference type="Pfam" id="PF00905"/>
    </source>
</evidence>
<dbReference type="AlphaFoldDB" id="A0A383ED17"/>
<feature type="domain" description="Penicillin-binding protein transpeptidase" evidence="1">
    <location>
        <begin position="1"/>
        <end position="231"/>
    </location>
</feature>
<dbReference type="EMBL" id="UINC01224954">
    <property type="protein sequence ID" value="SVE54792.1"/>
    <property type="molecule type" value="Genomic_DNA"/>
</dbReference>
<protein>
    <recommendedName>
        <fullName evidence="1">Penicillin-binding protein transpeptidase domain-containing protein</fullName>
    </recommendedName>
</protein>
<dbReference type="InterPro" id="IPR001460">
    <property type="entry name" value="PCN-bd_Tpept"/>
</dbReference>
<dbReference type="Gene3D" id="3.40.710.10">
    <property type="entry name" value="DD-peptidase/beta-lactamase superfamily"/>
    <property type="match status" value="1"/>
</dbReference>
<proteinExistence type="predicted"/>
<gene>
    <name evidence="2" type="ORF">METZ01_LOCUS507646</name>
</gene>
<dbReference type="PANTHER" id="PTHR30627:SF2">
    <property type="entry name" value="PEPTIDOGLYCAN D,D-TRANSPEPTIDASE MRDA"/>
    <property type="match status" value="1"/>
</dbReference>
<dbReference type="Pfam" id="PF00905">
    <property type="entry name" value="Transpeptidase"/>
    <property type="match status" value="1"/>
</dbReference>
<organism evidence="2">
    <name type="scientific">marine metagenome</name>
    <dbReference type="NCBI Taxonomy" id="408172"/>
    <lineage>
        <taxon>unclassified sequences</taxon>
        <taxon>metagenomes</taxon>
        <taxon>ecological metagenomes</taxon>
    </lineage>
</organism>
<dbReference type="InterPro" id="IPR012338">
    <property type="entry name" value="Beta-lactam/transpept-like"/>
</dbReference>
<dbReference type="SUPFAM" id="SSF56601">
    <property type="entry name" value="beta-lactamase/transpeptidase-like"/>
    <property type="match status" value="1"/>
</dbReference>
<dbReference type="GO" id="GO:0071972">
    <property type="term" value="F:peptidoglycan L,D-transpeptidase activity"/>
    <property type="evidence" value="ECO:0007669"/>
    <property type="project" value="TreeGrafter"/>
</dbReference>
<evidence type="ECO:0000313" key="2">
    <source>
        <dbReference type="EMBL" id="SVE54792.1"/>
    </source>
</evidence>
<feature type="non-terminal residue" evidence="2">
    <location>
        <position position="231"/>
    </location>
</feature>
<accession>A0A383ED17</accession>
<reference evidence="2" key="1">
    <citation type="submission" date="2018-05" db="EMBL/GenBank/DDBJ databases">
        <authorList>
            <person name="Lanie J.A."/>
            <person name="Ng W.-L."/>
            <person name="Kazmierczak K.M."/>
            <person name="Andrzejewski T.M."/>
            <person name="Davidsen T.M."/>
            <person name="Wayne K.J."/>
            <person name="Tettelin H."/>
            <person name="Glass J.I."/>
            <person name="Rusch D."/>
            <person name="Podicherti R."/>
            <person name="Tsui H.-C.T."/>
            <person name="Winkler M.E."/>
        </authorList>
    </citation>
    <scope>NUCLEOTIDE SEQUENCE</scope>
</reference>
<dbReference type="GO" id="GO:0071555">
    <property type="term" value="P:cell wall organization"/>
    <property type="evidence" value="ECO:0007669"/>
    <property type="project" value="TreeGrafter"/>
</dbReference>